<evidence type="ECO:0000256" key="2">
    <source>
        <dbReference type="SAM" id="MobiDB-lite"/>
    </source>
</evidence>
<feature type="coiled-coil region" evidence="1">
    <location>
        <begin position="376"/>
        <end position="410"/>
    </location>
</feature>
<evidence type="ECO:0000313" key="3">
    <source>
        <dbReference type="Proteomes" id="UP000694865"/>
    </source>
</evidence>
<keyword evidence="3" id="KW-1185">Reference proteome</keyword>
<name>A0ABM0MFI0_SACKO</name>
<feature type="compositionally biased region" description="Basic residues" evidence="2">
    <location>
        <begin position="416"/>
        <end position="436"/>
    </location>
</feature>
<feature type="compositionally biased region" description="Basic residues" evidence="2">
    <location>
        <begin position="198"/>
        <end position="213"/>
    </location>
</feature>
<dbReference type="RefSeq" id="XP_006818771.1">
    <property type="nucleotide sequence ID" value="XM_006818708.1"/>
</dbReference>
<sequence length="436" mass="49227">MMSKISLSDTEEAADAIDRVEEAQSEQKSSIFGWQRSSDSSLKTNYYEVAMTKKQGLKSTDTAAQKFKTVKTIEFGDDLPKETKTVEALVSVPETPKVHEKSVEEGETEIQYGRSCVRRPQSAKTKLVSKPPFRQASRMEQLADLAHPPIADQKSTMENHLDERTEEKPSQMGALKLSVRPFSAPQRRPQSGKDGSRKSSKPFSPRRHIKSRPRSATTAMQSGEKCKRADRPVSGQSSKEVSTPSKLSYSEHKRNREAVKSLREGTLFKGKAVDQVVVAPDAIVMKPYLGKKKEVEKPKKPKQWVYETNEAMIMDDVDEEKFQNLHDSLHDKGVNVSVHTLKKGLMPPREKGYTECLAHLPANSTSTLLSHPEEWLGEVFQRYKLAEKALQKANNRMIEQEEMEAKLLAAAMEARSRKKKKVLKKRKHKRASTHTS</sequence>
<evidence type="ECO:0000313" key="4">
    <source>
        <dbReference type="RefSeq" id="XP_006818771.1"/>
    </source>
</evidence>
<dbReference type="Proteomes" id="UP000694865">
    <property type="component" value="Unplaced"/>
</dbReference>
<feature type="region of interest" description="Disordered" evidence="2">
    <location>
        <begin position="415"/>
        <end position="436"/>
    </location>
</feature>
<feature type="compositionally biased region" description="Polar residues" evidence="2">
    <location>
        <begin position="26"/>
        <end position="40"/>
    </location>
</feature>
<organism evidence="3 4">
    <name type="scientific">Saccoglossus kowalevskii</name>
    <name type="common">Acorn worm</name>
    <dbReference type="NCBI Taxonomy" id="10224"/>
    <lineage>
        <taxon>Eukaryota</taxon>
        <taxon>Metazoa</taxon>
        <taxon>Hemichordata</taxon>
        <taxon>Enteropneusta</taxon>
        <taxon>Harrimaniidae</taxon>
        <taxon>Saccoglossus</taxon>
    </lineage>
</organism>
<keyword evidence="1" id="KW-0175">Coiled coil</keyword>
<accession>A0ABM0MFI0</accession>
<gene>
    <name evidence="4" type="primary">LOC102804254</name>
</gene>
<feature type="compositionally biased region" description="Basic and acidic residues" evidence="2">
    <location>
        <begin position="160"/>
        <end position="169"/>
    </location>
</feature>
<reference evidence="4" key="1">
    <citation type="submission" date="2025-08" db="UniProtKB">
        <authorList>
            <consortium name="RefSeq"/>
        </authorList>
    </citation>
    <scope>IDENTIFICATION</scope>
    <source>
        <tissue evidence="4">Testes</tissue>
    </source>
</reference>
<feature type="region of interest" description="Disordered" evidence="2">
    <location>
        <begin position="160"/>
        <end position="257"/>
    </location>
</feature>
<proteinExistence type="predicted"/>
<feature type="region of interest" description="Disordered" evidence="2">
    <location>
        <begin position="1"/>
        <end position="40"/>
    </location>
</feature>
<feature type="compositionally biased region" description="Polar residues" evidence="2">
    <location>
        <begin position="234"/>
        <end position="248"/>
    </location>
</feature>
<protein>
    <submittedName>
        <fullName evidence="4">Uncharacterized protein LOC102804254</fullName>
    </submittedName>
</protein>
<evidence type="ECO:0000256" key="1">
    <source>
        <dbReference type="SAM" id="Coils"/>
    </source>
</evidence>
<dbReference type="GeneID" id="102804254"/>